<keyword evidence="2" id="KW-0378">Hydrolase</keyword>
<evidence type="ECO:0000313" key="4">
    <source>
        <dbReference type="EMBL" id="WAD03099.1"/>
    </source>
</evidence>
<dbReference type="PANTHER" id="PTHR11358">
    <property type="entry name" value="ARGINASE/AGMATINASE"/>
    <property type="match status" value="1"/>
</dbReference>
<dbReference type="AlphaFoldDB" id="A0AB38X8N2"/>
<reference evidence="4" key="1">
    <citation type="submission" date="2022-11" db="EMBL/GenBank/DDBJ databases">
        <title>Whole genome sequence of Levilactobacillus brevis SMB091.</title>
        <authorList>
            <person name="Kim J.-M."/>
            <person name="Kim O.-C."/>
            <person name="Choi Y.H."/>
            <person name="Han N.S."/>
            <person name="Hurh B."/>
        </authorList>
    </citation>
    <scope>NUCLEOTIDE SEQUENCE</scope>
    <source>
        <strain evidence="4">SMB091</strain>
        <plasmid evidence="4">pBRV479</plasmid>
    </source>
</reference>
<dbReference type="GO" id="GO:0046872">
    <property type="term" value="F:metal ion binding"/>
    <property type="evidence" value="ECO:0007669"/>
    <property type="project" value="UniProtKB-KW"/>
</dbReference>
<dbReference type="Proteomes" id="UP001164768">
    <property type="component" value="Plasmid pBRV479"/>
</dbReference>
<dbReference type="SUPFAM" id="SSF52768">
    <property type="entry name" value="Arginase/deacetylase"/>
    <property type="match status" value="1"/>
</dbReference>
<dbReference type="Gene3D" id="3.40.800.10">
    <property type="entry name" value="Ureohydrolase domain"/>
    <property type="match status" value="1"/>
</dbReference>
<dbReference type="RefSeq" id="WP_267668834.1">
    <property type="nucleotide sequence ID" value="NZ_CP113122.1"/>
</dbReference>
<protein>
    <submittedName>
        <fullName evidence="4">Arginase family protein</fullName>
    </submittedName>
</protein>
<dbReference type="Pfam" id="PF00491">
    <property type="entry name" value="Arginase"/>
    <property type="match status" value="1"/>
</dbReference>
<evidence type="ECO:0000256" key="3">
    <source>
        <dbReference type="PROSITE-ProRule" id="PRU00742"/>
    </source>
</evidence>
<dbReference type="PROSITE" id="PS51409">
    <property type="entry name" value="ARGINASE_2"/>
    <property type="match status" value="1"/>
</dbReference>
<keyword evidence="4" id="KW-0614">Plasmid</keyword>
<proteinExistence type="inferred from homology"/>
<geneLocation type="plasmid" evidence="4 5">
    <name>pBRV479</name>
</geneLocation>
<dbReference type="GO" id="GO:0033389">
    <property type="term" value="P:putrescine biosynthetic process from arginine, via agmatine"/>
    <property type="evidence" value="ECO:0007669"/>
    <property type="project" value="TreeGrafter"/>
</dbReference>
<evidence type="ECO:0000313" key="5">
    <source>
        <dbReference type="Proteomes" id="UP001164768"/>
    </source>
</evidence>
<name>A0AB38X8N2_LEVBR</name>
<dbReference type="InterPro" id="IPR023696">
    <property type="entry name" value="Ureohydrolase_dom_sf"/>
</dbReference>
<sequence>MRHDMSGNSLIKIAQGVQRKGNRLLNGNTGGEITLSGKASNELLDLLEEGEEVNGLKSIYDDAVVDLINKLVYQGYLETDKERFFTSTGSPYLVNTMETNFFDFQRGNLGFDVDGNTRTIGLIGINSFSSSPTHFISFDSVSKIRQASSNATGLDISAEGTIKNTCGRFSEELNGILVKDYGDLEITIDQNLMENRLINLESDIFRNGRVTPLFIGGDHATTFYFIQGLLENVSDNIQILQLDAHMDTGNNRWGMVEHGSFVRTLANSSKVKKIVQLGVRGTYNINESKGLDGKVVQTTIDNLEKILEKDIPVYLTIDADAFDPSVIGAVSYPVLGGLGLTDFDNIALKLLSYNVVAADFVEFNGQYDSKNLIYSTAAAQVILGEIAILGGER</sequence>
<dbReference type="EMBL" id="CP113122">
    <property type="protein sequence ID" value="WAD03099.1"/>
    <property type="molecule type" value="Genomic_DNA"/>
</dbReference>
<dbReference type="GO" id="GO:0008783">
    <property type="term" value="F:agmatinase activity"/>
    <property type="evidence" value="ECO:0007669"/>
    <property type="project" value="TreeGrafter"/>
</dbReference>
<dbReference type="PANTHER" id="PTHR11358:SF26">
    <property type="entry name" value="GUANIDINO ACID HYDROLASE, MITOCHONDRIAL"/>
    <property type="match status" value="1"/>
</dbReference>
<comment type="similarity">
    <text evidence="3">Belongs to the arginase family.</text>
</comment>
<evidence type="ECO:0000256" key="2">
    <source>
        <dbReference type="ARBA" id="ARBA00022801"/>
    </source>
</evidence>
<dbReference type="InterPro" id="IPR006035">
    <property type="entry name" value="Ureohydrolase"/>
</dbReference>
<keyword evidence="1" id="KW-0479">Metal-binding</keyword>
<gene>
    <name evidence="4" type="ORF">ORR04_13495</name>
</gene>
<accession>A0AB38X8N2</accession>
<evidence type="ECO:0000256" key="1">
    <source>
        <dbReference type="ARBA" id="ARBA00022723"/>
    </source>
</evidence>
<organism evidence="4 5">
    <name type="scientific">Levilactobacillus brevis</name>
    <name type="common">Lactobacillus brevis</name>
    <dbReference type="NCBI Taxonomy" id="1580"/>
    <lineage>
        <taxon>Bacteria</taxon>
        <taxon>Bacillati</taxon>
        <taxon>Bacillota</taxon>
        <taxon>Bacilli</taxon>
        <taxon>Lactobacillales</taxon>
        <taxon>Lactobacillaceae</taxon>
        <taxon>Levilactobacillus</taxon>
    </lineage>
</organism>